<sequence>MLTAQPSSSIPGDNSGEGAHSSNTIQPSLISSQLSSTGYSDLGQRNPSQPTAVNVAEEVATRNNRILDRTCQQLDNFTTYGLAIDEFYQWCKDERAYHPLNEQAILKCLEIIKKRAPDWGMWSALRVFTVAMKYRDRLSSQFSAILAEWYSQLKGEGGSTPIAKFTTAHSNDQPLSPISAGDAAPIQLAPPQYTSSPQQIHHSQQQRHSSSYPSPPIASSNPQSYPSTSAISQLRQTNVPGRSKESVNNVNPLVFSQQYQQQLLQWQHLWFNMQQQKRTMPTTLPIPTPLNPLNRQSVSLNQPNRQSALPYLSIPHHQTSACNSSNNIGPSVSQILPMLNQPAVNVPGPRHSITASPTITASSETISNGYMRPLCRAIAPFQPQHDHPIANVNININGDIFQRLWMRTMFKLPPAQVDDKLLPISFVLNSWKAKGTESKCDWPEKVDLAVNGAAIVPLRKRKVQIPNKSQNMHMMVGKDRPLDLTSMLMPGANSITIKQNACACSYAFGITLYVRESEQLIRTRVMGRRKTIAQGQQLVNKLIGIKENIPKSPQAVSGQPSRSQCAVSESVESSVQSGEDDEIECMQDSIKVSLRCPISLLRIKEPVKGVNCSHVECFDLVSYLCINQGLSTWKCPVCSKYTTSASIIYDEYFAQLLKDMDDNITETEYSRTSRSWKPVSFATDDDDDDGSDGDEPPQPKVNSLQSLSVTDKRKSCQGLVNLISDDEGDDAEINASAKRPKTNSLMEQLIQNDRAIVSQQAGSIYTPYQPTTTAQLPSPIGSENNAFPFLQLPSLPMDNQPSKHNGNVPPTVISSAIRPSEILQGQESAHAPVHPSDLIEVSSSSVTATVPTTYMPYPNITAISTESEPMMTQSPFPSYPNHSSMSTPAIRNSSKSKAPCSIYLPKKKLSRS</sequence>
<keyword evidence="8" id="KW-1185">Reference proteome</keyword>
<feature type="compositionally biased region" description="Polar residues" evidence="5">
    <location>
        <begin position="223"/>
        <end position="245"/>
    </location>
</feature>
<dbReference type="EMBL" id="MU620911">
    <property type="protein sequence ID" value="KAI8580611.1"/>
    <property type="molecule type" value="Genomic_DNA"/>
</dbReference>
<evidence type="ECO:0000256" key="4">
    <source>
        <dbReference type="PROSITE-ProRule" id="PRU00452"/>
    </source>
</evidence>
<comment type="caution">
    <text evidence="7">The sequence shown here is derived from an EMBL/GenBank/DDBJ whole genome shotgun (WGS) entry which is preliminary data.</text>
</comment>
<dbReference type="Proteomes" id="UP001206595">
    <property type="component" value="Unassembled WGS sequence"/>
</dbReference>
<dbReference type="InterPro" id="IPR004181">
    <property type="entry name" value="Znf_MIZ"/>
</dbReference>
<dbReference type="InterPro" id="IPR057847">
    <property type="entry name" value="ZMIZ1/ZMIZ2_GBD-like"/>
</dbReference>
<evidence type="ECO:0000256" key="1">
    <source>
        <dbReference type="ARBA" id="ARBA00022723"/>
    </source>
</evidence>
<evidence type="ECO:0000256" key="5">
    <source>
        <dbReference type="SAM" id="MobiDB-lite"/>
    </source>
</evidence>
<evidence type="ECO:0000313" key="8">
    <source>
        <dbReference type="Proteomes" id="UP001206595"/>
    </source>
</evidence>
<dbReference type="PANTHER" id="PTHR10782">
    <property type="entry name" value="ZINC FINGER MIZ DOMAIN-CONTAINING PROTEIN"/>
    <property type="match status" value="1"/>
</dbReference>
<dbReference type="Gene3D" id="3.30.40.10">
    <property type="entry name" value="Zinc/RING finger domain, C3HC4 (zinc finger)"/>
    <property type="match status" value="1"/>
</dbReference>
<dbReference type="Pfam" id="PF02891">
    <property type="entry name" value="zf-MIZ"/>
    <property type="match status" value="1"/>
</dbReference>
<keyword evidence="3" id="KW-0862">Zinc</keyword>
<feature type="region of interest" description="Disordered" evidence="5">
    <location>
        <begin position="1"/>
        <end position="26"/>
    </location>
</feature>
<keyword evidence="1" id="KW-0479">Metal-binding</keyword>
<dbReference type="AlphaFoldDB" id="A0AAD5EB02"/>
<protein>
    <recommendedName>
        <fullName evidence="6">SP-RING-type domain-containing protein</fullName>
    </recommendedName>
</protein>
<dbReference type="PANTHER" id="PTHR10782:SF4">
    <property type="entry name" value="TONALLI, ISOFORM E"/>
    <property type="match status" value="1"/>
</dbReference>
<evidence type="ECO:0000259" key="6">
    <source>
        <dbReference type="PROSITE" id="PS51044"/>
    </source>
</evidence>
<feature type="compositionally biased region" description="Polar residues" evidence="5">
    <location>
        <begin position="1"/>
        <end position="12"/>
    </location>
</feature>
<keyword evidence="2 4" id="KW-0863">Zinc-finger</keyword>
<feature type="region of interest" description="Disordered" evidence="5">
    <location>
        <begin position="675"/>
        <end position="707"/>
    </location>
</feature>
<dbReference type="CDD" id="cd16650">
    <property type="entry name" value="SP-RING_PIAS-like"/>
    <property type="match status" value="1"/>
</dbReference>
<reference evidence="7" key="2">
    <citation type="journal article" date="2022" name="Proc. Natl. Acad. Sci. U.S.A.">
        <title>Diploid-dominant life cycles characterize the early evolution of Fungi.</title>
        <authorList>
            <person name="Amses K.R."/>
            <person name="Simmons D.R."/>
            <person name="Longcore J.E."/>
            <person name="Mondo S.J."/>
            <person name="Seto K."/>
            <person name="Jeronimo G.H."/>
            <person name="Bonds A.E."/>
            <person name="Quandt C.A."/>
            <person name="Davis W.J."/>
            <person name="Chang Y."/>
            <person name="Federici B.A."/>
            <person name="Kuo A."/>
            <person name="LaButti K."/>
            <person name="Pangilinan J."/>
            <person name="Andreopoulos W."/>
            <person name="Tritt A."/>
            <person name="Riley R."/>
            <person name="Hundley H."/>
            <person name="Johnson J."/>
            <person name="Lipzen A."/>
            <person name="Barry K."/>
            <person name="Lang B.F."/>
            <person name="Cuomo C.A."/>
            <person name="Buchler N.E."/>
            <person name="Grigoriev I.V."/>
            <person name="Spatafora J.W."/>
            <person name="Stajich J.E."/>
            <person name="James T.Y."/>
        </authorList>
    </citation>
    <scope>NUCLEOTIDE SEQUENCE</scope>
    <source>
        <strain evidence="7">AG</strain>
    </source>
</reference>
<accession>A0AAD5EB02</accession>
<feature type="compositionally biased region" description="Low complexity" evidence="5">
    <location>
        <begin position="195"/>
        <end position="222"/>
    </location>
</feature>
<dbReference type="InterPro" id="IPR013083">
    <property type="entry name" value="Znf_RING/FYVE/PHD"/>
</dbReference>
<proteinExistence type="predicted"/>
<dbReference type="InterPro" id="IPR040797">
    <property type="entry name" value="ZMIZ1_N"/>
</dbReference>
<dbReference type="GO" id="GO:0061665">
    <property type="term" value="F:SUMO ligase activity"/>
    <property type="evidence" value="ECO:0007669"/>
    <property type="project" value="TreeGrafter"/>
</dbReference>
<feature type="compositionally biased region" description="Acidic residues" evidence="5">
    <location>
        <begin position="683"/>
        <end position="695"/>
    </location>
</feature>
<dbReference type="PROSITE" id="PS51044">
    <property type="entry name" value="ZF_SP_RING"/>
    <property type="match status" value="1"/>
</dbReference>
<evidence type="ECO:0000313" key="7">
    <source>
        <dbReference type="EMBL" id="KAI8580611.1"/>
    </source>
</evidence>
<dbReference type="SUPFAM" id="SSF57850">
    <property type="entry name" value="RING/U-box"/>
    <property type="match status" value="1"/>
</dbReference>
<feature type="compositionally biased region" description="Polar residues" evidence="5">
    <location>
        <begin position="167"/>
        <end position="176"/>
    </location>
</feature>
<evidence type="ECO:0000256" key="2">
    <source>
        <dbReference type="ARBA" id="ARBA00022771"/>
    </source>
</evidence>
<dbReference type="GeneID" id="75913603"/>
<organism evidence="7 8">
    <name type="scientific">Umbelopsis ramanniana AG</name>
    <dbReference type="NCBI Taxonomy" id="1314678"/>
    <lineage>
        <taxon>Eukaryota</taxon>
        <taxon>Fungi</taxon>
        <taxon>Fungi incertae sedis</taxon>
        <taxon>Mucoromycota</taxon>
        <taxon>Mucoromycotina</taxon>
        <taxon>Umbelopsidomycetes</taxon>
        <taxon>Umbelopsidales</taxon>
        <taxon>Umbelopsidaceae</taxon>
        <taxon>Umbelopsis</taxon>
    </lineage>
</organism>
<dbReference type="GO" id="GO:0016925">
    <property type="term" value="P:protein sumoylation"/>
    <property type="evidence" value="ECO:0007669"/>
    <property type="project" value="TreeGrafter"/>
</dbReference>
<evidence type="ECO:0000256" key="3">
    <source>
        <dbReference type="ARBA" id="ARBA00022833"/>
    </source>
</evidence>
<dbReference type="RefSeq" id="XP_051445615.1">
    <property type="nucleotide sequence ID" value="XM_051588258.1"/>
</dbReference>
<dbReference type="GO" id="GO:0000785">
    <property type="term" value="C:chromatin"/>
    <property type="evidence" value="ECO:0007669"/>
    <property type="project" value="TreeGrafter"/>
</dbReference>
<dbReference type="GO" id="GO:0008270">
    <property type="term" value="F:zinc ion binding"/>
    <property type="evidence" value="ECO:0007669"/>
    <property type="project" value="UniProtKB-KW"/>
</dbReference>
<gene>
    <name evidence="7" type="ORF">K450DRAFT_236429</name>
</gene>
<dbReference type="Pfam" id="PF25527">
    <property type="entry name" value="GBD-like_ZMIZ1_ZMIZ2"/>
    <property type="match status" value="1"/>
</dbReference>
<name>A0AAD5EB02_UMBRA</name>
<dbReference type="Pfam" id="PF18028">
    <property type="entry name" value="Zmiz1_N"/>
    <property type="match status" value="1"/>
</dbReference>
<feature type="compositionally biased region" description="Polar residues" evidence="5">
    <location>
        <begin position="869"/>
        <end position="896"/>
    </location>
</feature>
<feature type="domain" description="SP-RING-type" evidence="6">
    <location>
        <begin position="579"/>
        <end position="666"/>
    </location>
</feature>
<reference evidence="7" key="1">
    <citation type="submission" date="2021-06" db="EMBL/GenBank/DDBJ databases">
        <authorList>
            <consortium name="DOE Joint Genome Institute"/>
            <person name="Mondo S.J."/>
            <person name="Amses K.R."/>
            <person name="Simmons D.R."/>
            <person name="Longcore J.E."/>
            <person name="Seto K."/>
            <person name="Alves G.H."/>
            <person name="Bonds A.E."/>
            <person name="Quandt C.A."/>
            <person name="Davis W.J."/>
            <person name="Chang Y."/>
            <person name="Letcher P.M."/>
            <person name="Powell M.J."/>
            <person name="Kuo A."/>
            <person name="Labutti K."/>
            <person name="Pangilinan J."/>
            <person name="Andreopoulos W."/>
            <person name="Tritt A."/>
            <person name="Riley R."/>
            <person name="Hundley H."/>
            <person name="Johnson J."/>
            <person name="Lipzen A."/>
            <person name="Barry K."/>
            <person name="Berbee M.L."/>
            <person name="Buchler N.E."/>
            <person name="Grigoriev I.V."/>
            <person name="Spatafora J.W."/>
            <person name="Stajich J.E."/>
            <person name="James T.Y."/>
        </authorList>
    </citation>
    <scope>NUCLEOTIDE SEQUENCE</scope>
    <source>
        <strain evidence="7">AG</strain>
    </source>
</reference>
<feature type="region of interest" description="Disordered" evidence="5">
    <location>
        <begin position="869"/>
        <end position="912"/>
    </location>
</feature>
<feature type="region of interest" description="Disordered" evidence="5">
    <location>
        <begin position="164"/>
        <end position="245"/>
    </location>
</feature>